<dbReference type="AlphaFoldDB" id="A0A5N6EFM2"/>
<dbReference type="PROSITE" id="PS00108">
    <property type="entry name" value="PROTEIN_KINASE_ST"/>
    <property type="match status" value="1"/>
</dbReference>
<dbReference type="GO" id="GO:0004707">
    <property type="term" value="F:MAP kinase activity"/>
    <property type="evidence" value="ECO:0007669"/>
    <property type="project" value="UniProtKB-EC"/>
</dbReference>
<reference evidence="9 10" key="1">
    <citation type="submission" date="2019-04" db="EMBL/GenBank/DDBJ databases">
        <title>Fungal friends and foes A comparative genomics study of 23 Aspergillus species from section Flavi.</title>
        <authorList>
            <consortium name="DOE Joint Genome Institute"/>
            <person name="Kjaerbolling I."/>
            <person name="Vesth T.C."/>
            <person name="Frisvad J.C."/>
            <person name="Nybo J.L."/>
            <person name="Theobald S."/>
            <person name="Kildgaard S."/>
            <person name="Petersen T.I."/>
            <person name="Kuo A."/>
            <person name="Sato A."/>
            <person name="Lyhne E.K."/>
            <person name="Kogle M.E."/>
            <person name="Wiebenga A."/>
            <person name="Kun R.S."/>
            <person name="Lubbers R.J."/>
            <person name="Makela M.R."/>
            <person name="Barry K."/>
            <person name="Chovatia M."/>
            <person name="Clum A."/>
            <person name="Daum C."/>
            <person name="Haridas S."/>
            <person name="He G."/>
            <person name="LaButti K."/>
            <person name="Lipzen A."/>
            <person name="Mondo S."/>
            <person name="Pangilinan J."/>
            <person name="Riley R."/>
            <person name="Salamov A."/>
            <person name="Simmons B.A."/>
            <person name="Magnuson J.K."/>
            <person name="Henrissat B."/>
            <person name="Mortensen U.H."/>
            <person name="Larsen T.O."/>
            <person name="De vries R.P."/>
            <person name="Grigoriev I.V."/>
            <person name="Machida M."/>
            <person name="Baker S.E."/>
            <person name="Andersen M.R."/>
        </authorList>
    </citation>
    <scope>NUCLEOTIDE SEQUENCE [LARGE SCALE GENOMIC DNA]</scope>
    <source>
        <strain evidence="9 10">CBS 126849</strain>
    </source>
</reference>
<dbReference type="PANTHER" id="PTHR48016:SF56">
    <property type="entry name" value="MAPKK KINASE"/>
    <property type="match status" value="1"/>
</dbReference>
<dbReference type="InterPro" id="IPR050538">
    <property type="entry name" value="MAP_kinase_kinase_kinase"/>
</dbReference>
<keyword evidence="4" id="KW-0418">Kinase</keyword>
<dbReference type="InterPro" id="IPR011009">
    <property type="entry name" value="Kinase-like_dom_sf"/>
</dbReference>
<evidence type="ECO:0000256" key="7">
    <source>
        <dbReference type="ARBA" id="ARBA00048130"/>
    </source>
</evidence>
<comment type="catalytic activity">
    <reaction evidence="7">
        <text>L-seryl-[protein] + ATP = O-phospho-L-seryl-[protein] + ADP + H(+)</text>
        <dbReference type="Rhea" id="RHEA:17989"/>
        <dbReference type="Rhea" id="RHEA-COMP:9863"/>
        <dbReference type="Rhea" id="RHEA-COMP:11604"/>
        <dbReference type="ChEBI" id="CHEBI:15378"/>
        <dbReference type="ChEBI" id="CHEBI:29999"/>
        <dbReference type="ChEBI" id="CHEBI:30616"/>
        <dbReference type="ChEBI" id="CHEBI:83421"/>
        <dbReference type="ChEBI" id="CHEBI:456216"/>
        <dbReference type="EC" id="2.7.11.24"/>
    </reaction>
    <physiologicalReaction direction="left-to-right" evidence="7">
        <dbReference type="Rhea" id="RHEA:17990"/>
    </physiologicalReaction>
</comment>
<keyword evidence="3" id="KW-0547">Nucleotide-binding</keyword>
<proteinExistence type="predicted"/>
<evidence type="ECO:0000256" key="4">
    <source>
        <dbReference type="ARBA" id="ARBA00022777"/>
    </source>
</evidence>
<sequence length="241" mass="27239">MASSLRLGQCLRGRNGIYAIGKQLQETVWLASNQPVIIIEPSDSPAIALKYLDNNILNVSLFKRLTGQEIRYVARRILEALKVLHDNNFVHTDVKPDNILVNYGLGDVRFTDVHLADCGNTVPADSAYAKDGDLIGAPIWIQLITLLYGDNFFLFKPDVPTDHDEYGLKILQRQCQFFGPFPLTYREICPQETLNILAYIMKSIPPGKKKPFLRISEQEISKDRPSAAELLQDEWFFGKGT</sequence>
<dbReference type="Pfam" id="PF00069">
    <property type="entry name" value="Pkinase"/>
    <property type="match status" value="1"/>
</dbReference>
<accession>A0A5N6EFM2</accession>
<protein>
    <recommendedName>
        <fullName evidence="1">mitogen-activated protein kinase</fullName>
        <ecNumber evidence="1">2.7.11.24</ecNumber>
    </recommendedName>
</protein>
<keyword evidence="10" id="KW-1185">Reference proteome</keyword>
<evidence type="ECO:0000256" key="6">
    <source>
        <dbReference type="ARBA" id="ARBA00047919"/>
    </source>
</evidence>
<dbReference type="InterPro" id="IPR000719">
    <property type="entry name" value="Prot_kinase_dom"/>
</dbReference>
<name>A0A5N6EFM2_9EURO</name>
<dbReference type="EMBL" id="ML733499">
    <property type="protein sequence ID" value="KAB8215584.1"/>
    <property type="molecule type" value="Genomic_DNA"/>
</dbReference>
<evidence type="ECO:0000259" key="8">
    <source>
        <dbReference type="PROSITE" id="PS50011"/>
    </source>
</evidence>
<evidence type="ECO:0000256" key="1">
    <source>
        <dbReference type="ARBA" id="ARBA00012411"/>
    </source>
</evidence>
<dbReference type="InterPro" id="IPR008271">
    <property type="entry name" value="Ser/Thr_kinase_AS"/>
</dbReference>
<dbReference type="Proteomes" id="UP000326799">
    <property type="component" value="Unassembled WGS sequence"/>
</dbReference>
<evidence type="ECO:0000313" key="9">
    <source>
        <dbReference type="EMBL" id="KAB8215584.1"/>
    </source>
</evidence>
<dbReference type="Gene3D" id="1.10.510.10">
    <property type="entry name" value="Transferase(Phosphotransferase) domain 1"/>
    <property type="match status" value="1"/>
</dbReference>
<evidence type="ECO:0000256" key="5">
    <source>
        <dbReference type="ARBA" id="ARBA00022840"/>
    </source>
</evidence>
<organism evidence="9 10">
    <name type="scientific">Aspergillus novoparasiticus</name>
    <dbReference type="NCBI Taxonomy" id="986946"/>
    <lineage>
        <taxon>Eukaryota</taxon>
        <taxon>Fungi</taxon>
        <taxon>Dikarya</taxon>
        <taxon>Ascomycota</taxon>
        <taxon>Pezizomycotina</taxon>
        <taxon>Eurotiomycetes</taxon>
        <taxon>Eurotiomycetidae</taxon>
        <taxon>Eurotiales</taxon>
        <taxon>Aspergillaceae</taxon>
        <taxon>Aspergillus</taxon>
        <taxon>Aspergillus subgen. Circumdati</taxon>
    </lineage>
</organism>
<dbReference type="EC" id="2.7.11.24" evidence="1"/>
<dbReference type="GO" id="GO:0005524">
    <property type="term" value="F:ATP binding"/>
    <property type="evidence" value="ECO:0007669"/>
    <property type="project" value="UniProtKB-KW"/>
</dbReference>
<feature type="domain" description="Protein kinase" evidence="8">
    <location>
        <begin position="1"/>
        <end position="236"/>
    </location>
</feature>
<keyword evidence="2" id="KW-0808">Transferase</keyword>
<dbReference type="PROSITE" id="PS50011">
    <property type="entry name" value="PROTEIN_KINASE_DOM"/>
    <property type="match status" value="1"/>
</dbReference>
<dbReference type="Gene3D" id="3.30.200.20">
    <property type="entry name" value="Phosphorylase Kinase, domain 1"/>
    <property type="match status" value="1"/>
</dbReference>
<gene>
    <name evidence="9" type="ORF">BDV33DRAFT_195103</name>
</gene>
<dbReference type="SUPFAM" id="SSF56112">
    <property type="entry name" value="Protein kinase-like (PK-like)"/>
    <property type="match status" value="1"/>
</dbReference>
<evidence type="ECO:0000256" key="2">
    <source>
        <dbReference type="ARBA" id="ARBA00022679"/>
    </source>
</evidence>
<comment type="catalytic activity">
    <reaction evidence="6">
        <text>L-threonyl-[protein] + ATP = O-phospho-L-threonyl-[protein] + ADP + H(+)</text>
        <dbReference type="Rhea" id="RHEA:46608"/>
        <dbReference type="Rhea" id="RHEA-COMP:11060"/>
        <dbReference type="Rhea" id="RHEA-COMP:11605"/>
        <dbReference type="ChEBI" id="CHEBI:15378"/>
        <dbReference type="ChEBI" id="CHEBI:30013"/>
        <dbReference type="ChEBI" id="CHEBI:30616"/>
        <dbReference type="ChEBI" id="CHEBI:61977"/>
        <dbReference type="ChEBI" id="CHEBI:456216"/>
        <dbReference type="EC" id="2.7.11.24"/>
    </reaction>
    <physiologicalReaction direction="left-to-right" evidence="6">
        <dbReference type="Rhea" id="RHEA:46609"/>
    </physiologicalReaction>
</comment>
<evidence type="ECO:0000313" key="10">
    <source>
        <dbReference type="Proteomes" id="UP000326799"/>
    </source>
</evidence>
<dbReference type="PANTHER" id="PTHR48016">
    <property type="entry name" value="MAP KINASE KINASE KINASE SSK2-RELATED-RELATED"/>
    <property type="match status" value="1"/>
</dbReference>
<evidence type="ECO:0000256" key="3">
    <source>
        <dbReference type="ARBA" id="ARBA00022741"/>
    </source>
</evidence>
<keyword evidence="5" id="KW-0067">ATP-binding</keyword>
<dbReference type="SMART" id="SM00220">
    <property type="entry name" value="S_TKc"/>
    <property type="match status" value="1"/>
</dbReference>